<dbReference type="InterPro" id="IPR009380">
    <property type="entry name" value="DUF1036"/>
</dbReference>
<feature type="region of interest" description="Disordered" evidence="1">
    <location>
        <begin position="1"/>
        <end position="21"/>
    </location>
</feature>
<reference evidence="2 3" key="1">
    <citation type="journal article" date="2010" name="BMC Genomics">
        <title>Metabolic flexibility revealed in the genome of the cyst-forming alpha-1 proteobacterium Rhodospirillum centenum.</title>
        <authorList>
            <person name="Lu Y.K."/>
            <person name="Marden J."/>
            <person name="Han M."/>
            <person name="Swingley W.D."/>
            <person name="Mastrian S.D."/>
            <person name="Chowdhury S.R."/>
            <person name="Hao J."/>
            <person name="Helmy T."/>
            <person name="Kim S."/>
            <person name="Kurdoglu A.A."/>
            <person name="Matthies H.J."/>
            <person name="Rollo D."/>
            <person name="Stothard P."/>
            <person name="Blankenship R.E."/>
            <person name="Bauer C.E."/>
            <person name="Touchman J.W."/>
        </authorList>
    </citation>
    <scope>NUCLEOTIDE SEQUENCE [LARGE SCALE GENOMIC DNA]</scope>
    <source>
        <strain evidence="3">ATCC 51521 / SW</strain>
    </source>
</reference>
<dbReference type="HOGENOM" id="CLU_120931_0_0_5"/>
<feature type="compositionally biased region" description="Low complexity" evidence="1">
    <location>
        <begin position="11"/>
        <end position="21"/>
    </location>
</feature>
<accession>B6IN11</accession>
<evidence type="ECO:0000256" key="1">
    <source>
        <dbReference type="SAM" id="MobiDB-lite"/>
    </source>
</evidence>
<evidence type="ECO:0000313" key="3">
    <source>
        <dbReference type="Proteomes" id="UP000001591"/>
    </source>
</evidence>
<dbReference type="KEGG" id="rce:RC1_1504"/>
<dbReference type="STRING" id="414684.RC1_1504"/>
<dbReference type="RefSeq" id="WP_012566694.1">
    <property type="nucleotide sequence ID" value="NC_011420.2"/>
</dbReference>
<dbReference type="Pfam" id="PF06282">
    <property type="entry name" value="DUF1036"/>
    <property type="match status" value="1"/>
</dbReference>
<evidence type="ECO:0000313" key="2">
    <source>
        <dbReference type="EMBL" id="ACI98908.1"/>
    </source>
</evidence>
<feature type="compositionally biased region" description="Basic residues" evidence="1">
    <location>
        <begin position="1"/>
        <end position="10"/>
    </location>
</feature>
<gene>
    <name evidence="2" type="ordered locus">RC1_1504</name>
</gene>
<proteinExistence type="predicted"/>
<dbReference type="AlphaFoldDB" id="B6IN11"/>
<protein>
    <submittedName>
        <fullName evidence="2">Uncharacterized protein</fullName>
    </submittedName>
</protein>
<dbReference type="EMBL" id="CP000613">
    <property type="protein sequence ID" value="ACI98908.1"/>
    <property type="molecule type" value="Genomic_DNA"/>
</dbReference>
<organism evidence="2 3">
    <name type="scientific">Rhodospirillum centenum (strain ATCC 51521 / SW)</name>
    <dbReference type="NCBI Taxonomy" id="414684"/>
    <lineage>
        <taxon>Bacteria</taxon>
        <taxon>Pseudomonadati</taxon>
        <taxon>Pseudomonadota</taxon>
        <taxon>Alphaproteobacteria</taxon>
        <taxon>Rhodospirillales</taxon>
        <taxon>Rhodospirillaceae</taxon>
        <taxon>Rhodospirillum</taxon>
    </lineage>
</organism>
<keyword evidence="3" id="KW-1185">Reference proteome</keyword>
<dbReference type="OrthoDB" id="9806840at2"/>
<sequence>MRNAIKKTTGKKTTGNKTAGRKTAGLTAAVAAMASLVWVSVADARLTVCNRVSEPVKVALGVEEGDGWRSRGWWHIAPGECRALLDTDLKLLEYYLRAEPEEPGTGWGGDFPFCVDGKDFEIGGDTDCEARGHRTAGFFLLSTDGASSMTHNLTD</sequence>
<dbReference type="eggNOG" id="COG5480">
    <property type="taxonomic scope" value="Bacteria"/>
</dbReference>
<dbReference type="Proteomes" id="UP000001591">
    <property type="component" value="Chromosome"/>
</dbReference>
<name>B6IN11_RHOCS</name>